<organism evidence="1 2">
    <name type="scientific">Periconia macrospinosa</name>
    <dbReference type="NCBI Taxonomy" id="97972"/>
    <lineage>
        <taxon>Eukaryota</taxon>
        <taxon>Fungi</taxon>
        <taxon>Dikarya</taxon>
        <taxon>Ascomycota</taxon>
        <taxon>Pezizomycotina</taxon>
        <taxon>Dothideomycetes</taxon>
        <taxon>Pleosporomycetidae</taxon>
        <taxon>Pleosporales</taxon>
        <taxon>Massarineae</taxon>
        <taxon>Periconiaceae</taxon>
        <taxon>Periconia</taxon>
    </lineage>
</organism>
<gene>
    <name evidence="1" type="ORF">DM02DRAFT_665483</name>
</gene>
<dbReference type="AlphaFoldDB" id="A0A2V1CY75"/>
<evidence type="ECO:0000313" key="1">
    <source>
        <dbReference type="EMBL" id="PVH90133.1"/>
    </source>
</evidence>
<dbReference type="EMBL" id="KZ806668">
    <property type="protein sequence ID" value="PVH90133.1"/>
    <property type="molecule type" value="Genomic_DNA"/>
</dbReference>
<sequence>MRPTQRCGAQYGPSRPGYSMHLTGILQPEYKPLRRIGPWGLKFLELEILIRELYLRSLFIWTYDLSDSATNKEKQAFEDDSYIVPFITLPCHWRRDYIKANRQHEFQFGIAVGFGQPAFKEFVPHHLHKRYHHAPLRATDRSVRNLHFAARHLDRISCLSPPTVHRFLPF</sequence>
<proteinExistence type="predicted"/>
<keyword evidence="2" id="KW-1185">Reference proteome</keyword>
<dbReference type="Proteomes" id="UP000244855">
    <property type="component" value="Unassembled WGS sequence"/>
</dbReference>
<name>A0A2V1CY75_9PLEO</name>
<accession>A0A2V1CY75</accession>
<protein>
    <submittedName>
        <fullName evidence="1">Uncharacterized protein</fullName>
    </submittedName>
</protein>
<evidence type="ECO:0000313" key="2">
    <source>
        <dbReference type="Proteomes" id="UP000244855"/>
    </source>
</evidence>
<reference evidence="1 2" key="1">
    <citation type="journal article" date="2018" name="Sci. Rep.">
        <title>Comparative genomics provides insights into the lifestyle and reveals functional heterogeneity of dark septate endophytic fungi.</title>
        <authorList>
            <person name="Knapp D.G."/>
            <person name="Nemeth J.B."/>
            <person name="Barry K."/>
            <person name="Hainaut M."/>
            <person name="Henrissat B."/>
            <person name="Johnson J."/>
            <person name="Kuo A."/>
            <person name="Lim J.H.P."/>
            <person name="Lipzen A."/>
            <person name="Nolan M."/>
            <person name="Ohm R.A."/>
            <person name="Tamas L."/>
            <person name="Grigoriev I.V."/>
            <person name="Spatafora J.W."/>
            <person name="Nagy L.G."/>
            <person name="Kovacs G.M."/>
        </authorList>
    </citation>
    <scope>NUCLEOTIDE SEQUENCE [LARGE SCALE GENOMIC DNA]</scope>
    <source>
        <strain evidence="1 2">DSE2036</strain>
    </source>
</reference>